<evidence type="ECO:0008006" key="3">
    <source>
        <dbReference type="Google" id="ProtNLM"/>
    </source>
</evidence>
<organism evidence="1 2">
    <name type="scientific">Trifolium subterraneum</name>
    <name type="common">Subterranean clover</name>
    <dbReference type="NCBI Taxonomy" id="3900"/>
    <lineage>
        <taxon>Eukaryota</taxon>
        <taxon>Viridiplantae</taxon>
        <taxon>Streptophyta</taxon>
        <taxon>Embryophyta</taxon>
        <taxon>Tracheophyta</taxon>
        <taxon>Spermatophyta</taxon>
        <taxon>Magnoliopsida</taxon>
        <taxon>eudicotyledons</taxon>
        <taxon>Gunneridae</taxon>
        <taxon>Pentapetalae</taxon>
        <taxon>rosids</taxon>
        <taxon>fabids</taxon>
        <taxon>Fabales</taxon>
        <taxon>Fabaceae</taxon>
        <taxon>Papilionoideae</taxon>
        <taxon>50 kb inversion clade</taxon>
        <taxon>NPAAA clade</taxon>
        <taxon>Hologalegina</taxon>
        <taxon>IRL clade</taxon>
        <taxon>Trifolieae</taxon>
        <taxon>Trifolium</taxon>
    </lineage>
</organism>
<dbReference type="OrthoDB" id="10618764at2759"/>
<name>A0A2Z6LLT8_TRISU</name>
<dbReference type="AlphaFoldDB" id="A0A2Z6LLT8"/>
<gene>
    <name evidence="1" type="ORF">TSUD_325230</name>
</gene>
<evidence type="ECO:0000313" key="2">
    <source>
        <dbReference type="Proteomes" id="UP000242715"/>
    </source>
</evidence>
<dbReference type="Proteomes" id="UP000242715">
    <property type="component" value="Unassembled WGS sequence"/>
</dbReference>
<sequence length="241" mass="26432">MTYSQQHAGPKKICAAFTVVDSSGVELSCTLWGHFATTLFNYLNGRTKIGPIVIIMKHGKIKDASVYLRILLALESVGSTQGSTSSQFSGGDRFLIGAPIIQFSELMNLPENTICITMATTRKILTSKHGWYYKQCDHCPKKTDGHAPPYKCLLDHPSPKPVINLPPDFACAAPLSLESVSSTQGSTSSQFSGGDRFLIGAPIIQFSKLKNLPENTICITMATTRKILTSKHGWYYKQCDH</sequence>
<dbReference type="EMBL" id="DF973187">
    <property type="protein sequence ID" value="GAU18534.1"/>
    <property type="molecule type" value="Genomic_DNA"/>
</dbReference>
<dbReference type="InterPro" id="IPR012340">
    <property type="entry name" value="NA-bd_OB-fold"/>
</dbReference>
<accession>A0A2Z6LLT8</accession>
<protein>
    <recommendedName>
        <fullName evidence="3">Replication factor A C-terminal domain-containing protein</fullName>
    </recommendedName>
</protein>
<dbReference type="Gene3D" id="2.40.50.140">
    <property type="entry name" value="Nucleic acid-binding proteins"/>
    <property type="match status" value="1"/>
</dbReference>
<keyword evidence="2" id="KW-1185">Reference proteome</keyword>
<evidence type="ECO:0000313" key="1">
    <source>
        <dbReference type="EMBL" id="GAU18534.1"/>
    </source>
</evidence>
<proteinExistence type="predicted"/>
<reference evidence="2" key="1">
    <citation type="journal article" date="2017" name="Front. Plant Sci.">
        <title>Climate Clever Clovers: New Paradigm to Reduce the Environmental Footprint of Ruminants by Breeding Low Methanogenic Forages Utilizing Haplotype Variation.</title>
        <authorList>
            <person name="Kaur P."/>
            <person name="Appels R."/>
            <person name="Bayer P.E."/>
            <person name="Keeble-Gagnere G."/>
            <person name="Wang J."/>
            <person name="Hirakawa H."/>
            <person name="Shirasawa K."/>
            <person name="Vercoe P."/>
            <person name="Stefanova K."/>
            <person name="Durmic Z."/>
            <person name="Nichols P."/>
            <person name="Revell C."/>
            <person name="Isobe S.N."/>
            <person name="Edwards D."/>
            <person name="Erskine W."/>
        </authorList>
    </citation>
    <scope>NUCLEOTIDE SEQUENCE [LARGE SCALE GENOMIC DNA]</scope>
    <source>
        <strain evidence="2">cv. Daliak</strain>
    </source>
</reference>